<feature type="transmembrane region" description="Helical" evidence="1">
    <location>
        <begin position="74"/>
        <end position="100"/>
    </location>
</feature>
<accession>A0A090QRI5</accession>
<dbReference type="EMBL" id="BBMN01000005">
    <property type="protein sequence ID" value="GAL04878.1"/>
    <property type="molecule type" value="Genomic_DNA"/>
</dbReference>
<dbReference type="AlphaFoldDB" id="A0A090QRI5"/>
<proteinExistence type="predicted"/>
<reference evidence="3 4" key="1">
    <citation type="journal article" date="2014" name="Genome Announc.">
        <title>Draft Genome Sequences of Two Vibrionaceae Species, Vibrio ponticus C121 and Photobacterium aphoticum C119, Isolated as Coral Reef Microbiota.</title>
        <authorList>
            <person name="Al-saari N."/>
            <person name="Meirelles P.M."/>
            <person name="Mino S."/>
            <person name="Suda W."/>
            <person name="Oshima K."/>
            <person name="Hattori M."/>
            <person name="Ohkuma M."/>
            <person name="Thompson F.L."/>
            <person name="Gomez-Gil B."/>
            <person name="Sawabe T."/>
            <person name="Sawabe T."/>
        </authorList>
    </citation>
    <scope>NUCLEOTIDE SEQUENCE [LARGE SCALE GENOMIC DNA]</scope>
    <source>
        <strain evidence="3 4">JCM 19237</strain>
    </source>
</reference>
<keyword evidence="1" id="KW-1133">Transmembrane helix</keyword>
<dbReference type="InterPro" id="IPR011642">
    <property type="entry name" value="Gate_dom"/>
</dbReference>
<name>A0A090QRI5_9GAMM</name>
<evidence type="ECO:0000313" key="4">
    <source>
        <dbReference type="Proteomes" id="UP000029227"/>
    </source>
</evidence>
<keyword evidence="1" id="KW-0472">Membrane</keyword>
<organism evidence="3 4">
    <name type="scientific">Photobacterium aphoticum</name>
    <dbReference type="NCBI Taxonomy" id="754436"/>
    <lineage>
        <taxon>Bacteria</taxon>
        <taxon>Pseudomonadati</taxon>
        <taxon>Pseudomonadota</taxon>
        <taxon>Gammaproteobacteria</taxon>
        <taxon>Vibrionales</taxon>
        <taxon>Vibrionaceae</taxon>
        <taxon>Photobacterium</taxon>
    </lineage>
</organism>
<protein>
    <submittedName>
        <fullName evidence="3">Predicted arginine uptake transporter</fullName>
    </submittedName>
</protein>
<dbReference type="Pfam" id="PF07670">
    <property type="entry name" value="Gate"/>
    <property type="match status" value="1"/>
</dbReference>
<dbReference type="eggNOG" id="COG3314">
    <property type="taxonomic scope" value="Bacteria"/>
</dbReference>
<feature type="transmembrane region" description="Helical" evidence="1">
    <location>
        <begin position="120"/>
        <end position="147"/>
    </location>
</feature>
<gene>
    <name evidence="3" type="ORF">JCM19237_4244</name>
</gene>
<keyword evidence="1" id="KW-0812">Transmembrane</keyword>
<sequence length="249" mass="26766">MFAIPSMLGLFFFLAPLSVNGDFTFPLALMAKSFKSLMGEALLPTVASVICLSAVLSLAASVAKPRFVMDSSLLTRLFVLTPTWLVIRGLGALFTVLALYQVGPEVIWNGNTGGLVLNDLLPSLFVTFFFAGLLLPLLLNFGLLELLGTLMSKFMRPVFRLPGRAAIDCISSWLGDGTVGVILTSKQYEQKKYTAREAAVVATMFSPVGISFSLVVLTQVGLANYFVPFYLSICLSGVAAASSFSTCHH</sequence>
<evidence type="ECO:0000313" key="3">
    <source>
        <dbReference type="EMBL" id="GAL04878.1"/>
    </source>
</evidence>
<dbReference type="STRING" id="754436.JCM19237_4244"/>
<evidence type="ECO:0000256" key="1">
    <source>
        <dbReference type="SAM" id="Phobius"/>
    </source>
</evidence>
<comment type="caution">
    <text evidence="3">The sequence shown here is derived from an EMBL/GenBank/DDBJ whole genome shotgun (WGS) entry which is preliminary data.</text>
</comment>
<feature type="transmembrane region" description="Helical" evidence="1">
    <location>
        <begin position="198"/>
        <end position="217"/>
    </location>
</feature>
<feature type="domain" description="Nucleoside transporter/FeoB GTPase Gate" evidence="2">
    <location>
        <begin position="123"/>
        <end position="221"/>
    </location>
</feature>
<dbReference type="Proteomes" id="UP000029227">
    <property type="component" value="Unassembled WGS sequence"/>
</dbReference>
<feature type="transmembrane region" description="Helical" evidence="1">
    <location>
        <begin position="41"/>
        <end position="62"/>
    </location>
</feature>
<feature type="transmembrane region" description="Helical" evidence="1">
    <location>
        <begin position="229"/>
        <end position="247"/>
    </location>
</feature>
<evidence type="ECO:0000259" key="2">
    <source>
        <dbReference type="Pfam" id="PF07670"/>
    </source>
</evidence>